<reference evidence="1" key="1">
    <citation type="submission" date="2018-10" db="EMBL/GenBank/DDBJ databases">
        <title>Hidden diversity of soil giant viruses.</title>
        <authorList>
            <person name="Schulz F."/>
            <person name="Alteio L."/>
            <person name="Goudeau D."/>
            <person name="Ryan E.M."/>
            <person name="Malmstrom R.R."/>
            <person name="Blanchard J."/>
            <person name="Woyke T."/>
        </authorList>
    </citation>
    <scope>NUCLEOTIDE SEQUENCE</scope>
    <source>
        <strain evidence="1">SAV1</strain>
    </source>
</reference>
<gene>
    <name evidence="1" type="ORF">Satyrvirus1_49</name>
</gene>
<dbReference type="EMBL" id="MK072437">
    <property type="protein sequence ID" value="AYV84963.1"/>
    <property type="molecule type" value="Genomic_DNA"/>
</dbReference>
<protein>
    <submittedName>
        <fullName evidence="1">Uncharacterized protein</fullName>
    </submittedName>
</protein>
<organism evidence="1">
    <name type="scientific">Satyrvirus sp</name>
    <dbReference type="NCBI Taxonomy" id="2487771"/>
    <lineage>
        <taxon>Viruses</taxon>
        <taxon>Varidnaviria</taxon>
        <taxon>Bamfordvirae</taxon>
        <taxon>Nucleocytoviricota</taxon>
        <taxon>Megaviricetes</taxon>
        <taxon>Imitervirales</taxon>
        <taxon>Mimiviridae</taxon>
        <taxon>Megamimivirinae</taxon>
    </lineage>
</organism>
<accession>A0A3G5AGE2</accession>
<evidence type="ECO:0000313" key="1">
    <source>
        <dbReference type="EMBL" id="AYV84963.1"/>
    </source>
</evidence>
<name>A0A3G5AGE2_9VIRU</name>
<proteinExistence type="predicted"/>
<sequence>MRDDGTTYRIILNKPCYSNSLLFSALGTTNLTFIDETSTQTFEIALKFAKFSFDIDIEGTRISRHFQHYQENICKLKIAKKVQLIGVSVGDIFKHYYYTNYGKKNFQSDPPNEIEIEIEIENEIETGTDAKENILFEKHIKKSLSIDTSNSNVADALGILSHVRSIILWDFNSTEKLTTKKQTINFGDFCGKILYMSVDTINDLLKRSQDNVIYTNDSLCTKVFEELTNEVLVKKLLRYFLYGENPETSREVDIHIFDPPKNIPDILKDIEKENKNFHYYYHKIMKTPNKREQETLQKYQPTTFKNMKQVPETYPPYSLRTISLENWDSLSFTYLMALCDSYVKYRKNGKFKFKSEKISKISRINDPYFYIGKCDCDCKWCKKSFRRLHEQKLSEYMAENDIFNDDKYDDLSDFGEDNEQPCTVPTLVWDYIVSEIKY</sequence>